<dbReference type="InterPro" id="IPR015168">
    <property type="entry name" value="SsuA/THI5"/>
</dbReference>
<dbReference type="CDD" id="cd13555">
    <property type="entry name" value="PBP2_sulfate_ester_like"/>
    <property type="match status" value="1"/>
</dbReference>
<dbReference type="RefSeq" id="WP_136771806.1">
    <property type="nucleotide sequence ID" value="NZ_CP156074.1"/>
</dbReference>
<dbReference type="SUPFAM" id="SSF53850">
    <property type="entry name" value="Periplasmic binding protein-like II"/>
    <property type="match status" value="1"/>
</dbReference>
<dbReference type="PANTHER" id="PTHR30024:SF21">
    <property type="entry name" value="ABC TRANSPORTER SUBSTRATE-BINDING PROTEIN"/>
    <property type="match status" value="1"/>
</dbReference>
<feature type="signal peptide" evidence="1">
    <location>
        <begin position="1"/>
        <end position="24"/>
    </location>
</feature>
<gene>
    <name evidence="3" type="ORF">FAZ21_03020</name>
</gene>
<reference evidence="3 4" key="1">
    <citation type="submission" date="2019-04" db="EMBL/GenBank/DDBJ databases">
        <title>Chitiniphilus eburnea sp. nov., a novel chitinolytic bacterium isolated from aquaculture sludge.</title>
        <authorList>
            <person name="Sheng M."/>
        </authorList>
    </citation>
    <scope>NUCLEOTIDE SEQUENCE [LARGE SCALE GENOMIC DNA]</scope>
    <source>
        <strain evidence="3 4">HX-2-15</strain>
    </source>
</reference>
<dbReference type="Proteomes" id="UP000310016">
    <property type="component" value="Unassembled WGS sequence"/>
</dbReference>
<accession>A0A4U0Q8T0</accession>
<protein>
    <submittedName>
        <fullName evidence="3">Nitrate ABC transporter substrate-binding protein</fullName>
    </submittedName>
</protein>
<evidence type="ECO:0000256" key="1">
    <source>
        <dbReference type="SAM" id="SignalP"/>
    </source>
</evidence>
<organism evidence="3 4">
    <name type="scientific">Chitiniphilus eburneus</name>
    <dbReference type="NCBI Taxonomy" id="2571148"/>
    <lineage>
        <taxon>Bacteria</taxon>
        <taxon>Pseudomonadati</taxon>
        <taxon>Pseudomonadota</taxon>
        <taxon>Betaproteobacteria</taxon>
        <taxon>Neisseriales</taxon>
        <taxon>Chitinibacteraceae</taxon>
        <taxon>Chitiniphilus</taxon>
    </lineage>
</organism>
<proteinExistence type="predicted"/>
<comment type="caution">
    <text evidence="3">The sequence shown here is derived from an EMBL/GenBank/DDBJ whole genome shotgun (WGS) entry which is preliminary data.</text>
</comment>
<sequence>MTLSRLLFATVAALWLALGQAAPAPQTIRIGVASPTVGSPPIFTAGPFGIAYSKGWLEQEFKRDGIKVEWFFFKGAGPAVNEALTNRQLDFALQGDLPSTVGRSVGLKTRILAMQGVRTNLYLAVPPDSPIKSVADLKGRKVGIFLGTNLQLPSDRVLADHQLSERDLRVVNLDLAGIDNALITRNIDAGFTDQRVLKLRDKGLARIVYTTRGTAPRYTRQNALLVADDFANRYPDATTRVVRALVRASRWVSDPANEAETYRLWAQMGVPESVIREDLSGEPLRSQFSPLLDDFAVARYRDVADGLLALKLVRRPVAVPDWFDHRFLDAALQAEGLTGYWLPVNAAGSNVARAAPAPKAGQAKS</sequence>
<keyword evidence="4" id="KW-1185">Reference proteome</keyword>
<dbReference type="OrthoDB" id="8576764at2"/>
<dbReference type="Pfam" id="PF09084">
    <property type="entry name" value="NMT1"/>
    <property type="match status" value="1"/>
</dbReference>
<dbReference type="AlphaFoldDB" id="A0A4U0Q8T0"/>
<name>A0A4U0Q8T0_9NEIS</name>
<dbReference type="EMBL" id="SUMF01000002">
    <property type="protein sequence ID" value="TJZ77330.1"/>
    <property type="molecule type" value="Genomic_DNA"/>
</dbReference>
<evidence type="ECO:0000313" key="3">
    <source>
        <dbReference type="EMBL" id="TJZ77330.1"/>
    </source>
</evidence>
<feature type="domain" description="SsuA/THI5-like" evidence="2">
    <location>
        <begin position="49"/>
        <end position="253"/>
    </location>
</feature>
<evidence type="ECO:0000313" key="4">
    <source>
        <dbReference type="Proteomes" id="UP000310016"/>
    </source>
</evidence>
<keyword evidence="1" id="KW-0732">Signal</keyword>
<evidence type="ECO:0000259" key="2">
    <source>
        <dbReference type="Pfam" id="PF09084"/>
    </source>
</evidence>
<dbReference type="Gene3D" id="3.40.190.10">
    <property type="entry name" value="Periplasmic binding protein-like II"/>
    <property type="match status" value="2"/>
</dbReference>
<dbReference type="PANTHER" id="PTHR30024">
    <property type="entry name" value="ALIPHATIC SULFONATES-BINDING PROTEIN-RELATED"/>
    <property type="match status" value="1"/>
</dbReference>
<feature type="chain" id="PRO_5020182598" evidence="1">
    <location>
        <begin position="25"/>
        <end position="365"/>
    </location>
</feature>